<reference evidence="1 2" key="1">
    <citation type="submission" date="2013-05" db="EMBL/GenBank/DDBJ databases">
        <title>Complete genome sequence of the lipase-producing bacterium Photobacterium gaetbulicola Gung47.</title>
        <authorList>
            <person name="Kim Y.-O."/>
        </authorList>
    </citation>
    <scope>NUCLEOTIDE SEQUENCE [LARGE SCALE GENOMIC DNA]</scope>
    <source>
        <strain evidence="1 2">Gung47</strain>
    </source>
</reference>
<proteinExistence type="predicted"/>
<keyword evidence="2" id="KW-1185">Reference proteome</keyword>
<sequence>MDKTKLVIFILALWLPIYASARADINENDLQRIGLEYWHSQLAEIVSVTSNEIKISQGIMSLGHDSYQLWSVFDAMANYESELYYNPSQYNSFSSDYGDKLYNLPVESVSSERCDLDKAVIRYDKSDGIYAWSKTLDQLNDELLNSQGLKYTSSKTFGNESNPNDQASYTVKVDVDYEQFIVFYAEPYGSDIHNTQLQGYTPWYSPCVLPYALSQKQDEKESRLNQTTALVVANKGKQCVSILNPAQVHHDCTTLSVPAIIAVITVPLVDLYAQTP</sequence>
<dbReference type="EMBL" id="CP005973">
    <property type="protein sequence ID" value="AJR05039.1"/>
    <property type="molecule type" value="Genomic_DNA"/>
</dbReference>
<evidence type="ECO:0000313" key="1">
    <source>
        <dbReference type="EMBL" id="AJR05039.1"/>
    </source>
</evidence>
<name>A0A0C5WIP6_9GAMM</name>
<gene>
    <name evidence="1" type="ORF">H744_1c0006</name>
</gene>
<organism evidence="1 2">
    <name type="scientific">Photobacterium gaetbulicola Gung47</name>
    <dbReference type="NCBI Taxonomy" id="658445"/>
    <lineage>
        <taxon>Bacteria</taxon>
        <taxon>Pseudomonadati</taxon>
        <taxon>Pseudomonadota</taxon>
        <taxon>Gammaproteobacteria</taxon>
        <taxon>Vibrionales</taxon>
        <taxon>Vibrionaceae</taxon>
        <taxon>Photobacterium</taxon>
    </lineage>
</organism>
<dbReference type="AlphaFoldDB" id="A0A0C5WIP6"/>
<accession>A0A0C5WIP6</accession>
<dbReference type="OrthoDB" id="10001791at2"/>
<evidence type="ECO:0000313" key="2">
    <source>
        <dbReference type="Proteomes" id="UP000032303"/>
    </source>
</evidence>
<dbReference type="Proteomes" id="UP000032303">
    <property type="component" value="Chromosome 1"/>
</dbReference>
<protein>
    <submittedName>
        <fullName evidence="1">Uncharacterized protein</fullName>
    </submittedName>
</protein>
<dbReference type="PATRIC" id="fig|658445.3.peg.10"/>
<dbReference type="HOGENOM" id="CLU_1007798_0_0_6"/>
<dbReference type="KEGG" id="pgb:H744_1c0006"/>